<proteinExistence type="predicted"/>
<feature type="domain" description="GAF" evidence="1">
    <location>
        <begin position="128"/>
        <end position="270"/>
    </location>
</feature>
<sequence length="270" mass="29448">MEHSNQHGRHRHLAEGMRRSGLSVTQAWIGYFAQGGTLSEARVAAYLEGLGGLPAVESDLLAEVVHGAAGEGTTATGAVVVSRPGDGPADPREALRPLGAAGAALLDEASAERERLHSLDQLNLLDTPPEERFDRITRRAAERFRCELATLALIGEHRQFIKSAVGDADQDLERTQAFCNETIRAASPLVLTDTLQDERFRGHTFVSGAPYIRFYAGCPLRGPGGWLVGSLCVMSTSPRAFSDEDLEDLEELAQDMQREVYPGWKAWRLL</sequence>
<dbReference type="Gene3D" id="3.30.450.40">
    <property type="match status" value="1"/>
</dbReference>
<dbReference type="PANTHER" id="PTHR43102:SF2">
    <property type="entry name" value="GAF DOMAIN-CONTAINING PROTEIN"/>
    <property type="match status" value="1"/>
</dbReference>
<dbReference type="OrthoDB" id="9151676at2"/>
<dbReference type="EMBL" id="VJXX01000001">
    <property type="protein sequence ID" value="MPY10500.1"/>
    <property type="molecule type" value="Genomic_DNA"/>
</dbReference>
<evidence type="ECO:0000313" key="3">
    <source>
        <dbReference type="Proteomes" id="UP000326464"/>
    </source>
</evidence>
<organism evidence="2 3">
    <name type="scientific">Arthrobacter bussei</name>
    <dbReference type="NCBI Taxonomy" id="2594179"/>
    <lineage>
        <taxon>Bacteria</taxon>
        <taxon>Bacillati</taxon>
        <taxon>Actinomycetota</taxon>
        <taxon>Actinomycetes</taxon>
        <taxon>Micrococcales</taxon>
        <taxon>Micrococcaceae</taxon>
        <taxon>Arthrobacter</taxon>
    </lineage>
</organism>
<dbReference type="InterPro" id="IPR029016">
    <property type="entry name" value="GAF-like_dom_sf"/>
</dbReference>
<dbReference type="PANTHER" id="PTHR43102">
    <property type="entry name" value="SLR1143 PROTEIN"/>
    <property type="match status" value="1"/>
</dbReference>
<dbReference type="SMART" id="SM00065">
    <property type="entry name" value="GAF"/>
    <property type="match status" value="1"/>
</dbReference>
<evidence type="ECO:0000259" key="1">
    <source>
        <dbReference type="SMART" id="SM00065"/>
    </source>
</evidence>
<dbReference type="Proteomes" id="UP000326464">
    <property type="component" value="Unassembled WGS sequence"/>
</dbReference>
<name>A0A7X1NPF0_9MICC</name>
<keyword evidence="3" id="KW-1185">Reference proteome</keyword>
<dbReference type="RefSeq" id="WP_152813390.1">
    <property type="nucleotide sequence ID" value="NZ_VJXX01000001.1"/>
</dbReference>
<accession>A0A7X1NPF0</accession>
<dbReference type="AlphaFoldDB" id="A0A7X1NPF0"/>
<dbReference type="SUPFAM" id="SSF55781">
    <property type="entry name" value="GAF domain-like"/>
    <property type="match status" value="1"/>
</dbReference>
<evidence type="ECO:0000313" key="2">
    <source>
        <dbReference type="EMBL" id="MPY10500.1"/>
    </source>
</evidence>
<dbReference type="Pfam" id="PF01590">
    <property type="entry name" value="GAF"/>
    <property type="match status" value="1"/>
</dbReference>
<dbReference type="InterPro" id="IPR003018">
    <property type="entry name" value="GAF"/>
</dbReference>
<gene>
    <name evidence="2" type="ORF">FNH21_07145</name>
</gene>
<comment type="caution">
    <text evidence="2">The sequence shown here is derived from an EMBL/GenBank/DDBJ whole genome shotgun (WGS) entry which is preliminary data.</text>
</comment>
<protein>
    <submittedName>
        <fullName evidence="2">GAF domain-containing protein</fullName>
    </submittedName>
</protein>
<reference evidence="3" key="1">
    <citation type="submission" date="2019-07" db="EMBL/GenBank/DDBJ databases">
        <title>Arthrobacter KR32 sp. nov., isolated from mountain cheese made of cows milk.</title>
        <authorList>
            <person name="Flegler A."/>
        </authorList>
    </citation>
    <scope>NUCLEOTIDE SEQUENCE [LARGE SCALE GENOMIC DNA]</scope>
    <source>
        <strain evidence="3">KR32</strain>
    </source>
</reference>